<name>A0A0F3GHW4_9BACT</name>
<evidence type="ECO:0000256" key="1">
    <source>
        <dbReference type="SAM" id="MobiDB-lite"/>
    </source>
</evidence>
<dbReference type="Proteomes" id="UP000033423">
    <property type="component" value="Unassembled WGS sequence"/>
</dbReference>
<feature type="compositionally biased region" description="Basic residues" evidence="1">
    <location>
        <begin position="20"/>
        <end position="32"/>
    </location>
</feature>
<comment type="caution">
    <text evidence="2">The sequence shown here is derived from an EMBL/GenBank/DDBJ whole genome shotgun (WGS) entry which is preliminary data.</text>
</comment>
<keyword evidence="3" id="KW-1185">Reference proteome</keyword>
<protein>
    <submittedName>
        <fullName evidence="2">Uncharacterized protein</fullName>
    </submittedName>
</protein>
<feature type="region of interest" description="Disordered" evidence="1">
    <location>
        <begin position="1"/>
        <end position="53"/>
    </location>
</feature>
<sequence>MEKTVNNASLLPTKNLSTPRKVKSHCHTHKLYPHPNASSKPATLRGQGVRAPL</sequence>
<dbReference type="AlphaFoldDB" id="A0A0F3GHW4"/>
<proteinExistence type="predicted"/>
<accession>A0A0F3GHW4</accession>
<evidence type="ECO:0000313" key="2">
    <source>
        <dbReference type="EMBL" id="KJU81417.1"/>
    </source>
</evidence>
<dbReference type="EMBL" id="LACI01002708">
    <property type="protein sequence ID" value="KJU81417.1"/>
    <property type="molecule type" value="Genomic_DNA"/>
</dbReference>
<organism evidence="2 3">
    <name type="scientific">Candidatus Magnetobacterium bavaricum</name>
    <dbReference type="NCBI Taxonomy" id="29290"/>
    <lineage>
        <taxon>Bacteria</taxon>
        <taxon>Pseudomonadati</taxon>
        <taxon>Nitrospirota</taxon>
        <taxon>Thermodesulfovibrionia</taxon>
        <taxon>Thermodesulfovibrionales</taxon>
        <taxon>Candidatus Magnetobacteriaceae</taxon>
        <taxon>Candidatus Magnetobacterium</taxon>
    </lineage>
</organism>
<evidence type="ECO:0000313" key="3">
    <source>
        <dbReference type="Proteomes" id="UP000033423"/>
    </source>
</evidence>
<reference evidence="2 3" key="1">
    <citation type="submission" date="2015-02" db="EMBL/GenBank/DDBJ databases">
        <title>Single-cell genomics of uncultivated deep-branching MTB reveals a conserved set of magnetosome genes.</title>
        <authorList>
            <person name="Kolinko S."/>
            <person name="Richter M."/>
            <person name="Glockner F.O."/>
            <person name="Brachmann A."/>
            <person name="Schuler D."/>
        </authorList>
    </citation>
    <scope>NUCLEOTIDE SEQUENCE [LARGE SCALE GENOMIC DNA]</scope>
    <source>
        <strain evidence="2">TM-1</strain>
    </source>
</reference>
<feature type="compositionally biased region" description="Polar residues" evidence="1">
    <location>
        <begin position="1"/>
        <end position="18"/>
    </location>
</feature>
<gene>
    <name evidence="2" type="ORF">MBAV_006391</name>
</gene>